<keyword evidence="4" id="KW-1185">Reference proteome</keyword>
<dbReference type="PANTHER" id="PTHR46599:SF6">
    <property type="entry name" value="DUAL SPECIFICITY PHOSPHATASE 26"/>
    <property type="match status" value="1"/>
</dbReference>
<evidence type="ECO:0000313" key="3">
    <source>
        <dbReference type="EMBL" id="GLD51836.1"/>
    </source>
</evidence>
<dbReference type="Pfam" id="PF13843">
    <property type="entry name" value="DDE_Tnp_1_7"/>
    <property type="match status" value="1"/>
</dbReference>
<dbReference type="Proteomes" id="UP001279410">
    <property type="component" value="Unassembled WGS sequence"/>
</dbReference>
<feature type="domain" description="PiggyBac transposable element-derived protein" evidence="2">
    <location>
        <begin position="196"/>
        <end position="553"/>
    </location>
</feature>
<dbReference type="InterPro" id="IPR029526">
    <property type="entry name" value="PGBD"/>
</dbReference>
<protein>
    <submittedName>
        <fullName evidence="3">PiggyBac transposable element-derived protein 4-like protein</fullName>
    </submittedName>
</protein>
<feature type="region of interest" description="Disordered" evidence="1">
    <location>
        <begin position="21"/>
        <end position="139"/>
    </location>
</feature>
<reference evidence="3" key="1">
    <citation type="submission" date="2022-08" db="EMBL/GenBank/DDBJ databases">
        <title>Genome sequencing of akame (Lates japonicus).</title>
        <authorList>
            <person name="Hashiguchi Y."/>
            <person name="Takahashi H."/>
        </authorList>
    </citation>
    <scope>NUCLEOTIDE SEQUENCE</scope>
    <source>
        <strain evidence="3">Kochi</strain>
    </source>
</reference>
<name>A0AAD3MDN7_LATJO</name>
<sequence>MSKRKPVKYLSQKEIEEILFRESSDEDVDDVEAEEMYDSDSDIDYIPKPGEDDESDSDGFEPGTSSHLRKKTKMQHQDSGRPPTRKIVPGPVASVSTAHPTSPATNPAAPSTPDAVPASPDAAPATSHAGQGRRRCSNEDDGMAYVVRLKNSSYTSASGFRWSSRPQTSATTRTAARNIMPSFTPGPTPEASNADTPEKCFLLFFEDQIIDQIVTWTNIRIDAEAAKYQKRTGTLQRTTPAEMRALLGICIFSGCQKDNHLSTKEMWNPATGAPVYRAAMSEGRFSFLLTCLRFDDPDTRQERQAMDKFAPIRKIWQIFIDNCKKLYVPSENITVDEQLLGFRGRCPFRMYIPNKPAKYGIKLVLANDAHSKYLLAGIPYLGKLATQRQDGQSLGQYFTKELTKQYHHTNRNVTTDNWFTSVPLAIDLLENCGMTLVGTVKANKKEIPQVMKVKENRTPGTTAFLFTKELTLVFFLPDKASKKKIVLLISSMHTQPSIGPTHKPEVIEFYNKTKGGVDTFDQMCAHYGCGRKTKRWPMCVFYGMINAGVINSWIIHKENAMKRDDNYLQRRPYMQALALALIKPWAEQRLPSSNLSRQLRILICTVLDIPSLGTLASEGGPVAAESSGPLVRCADCPSGSDRKTRHRCHVCRRPVCPRHYYPACTDCM</sequence>
<feature type="compositionally biased region" description="Acidic residues" evidence="1">
    <location>
        <begin position="24"/>
        <end position="43"/>
    </location>
</feature>
<dbReference type="EMBL" id="BRZM01000011">
    <property type="protein sequence ID" value="GLD51836.1"/>
    <property type="molecule type" value="Genomic_DNA"/>
</dbReference>
<proteinExistence type="predicted"/>
<gene>
    <name evidence="3" type="ORF">AKAME5_000482100</name>
</gene>
<dbReference type="PANTHER" id="PTHR46599">
    <property type="entry name" value="PIGGYBAC TRANSPOSABLE ELEMENT-DERIVED PROTEIN 4"/>
    <property type="match status" value="1"/>
</dbReference>
<evidence type="ECO:0000256" key="1">
    <source>
        <dbReference type="SAM" id="MobiDB-lite"/>
    </source>
</evidence>
<evidence type="ECO:0000259" key="2">
    <source>
        <dbReference type="Pfam" id="PF13843"/>
    </source>
</evidence>
<dbReference type="AlphaFoldDB" id="A0AAD3MDN7"/>
<feature type="compositionally biased region" description="Low complexity" evidence="1">
    <location>
        <begin position="96"/>
        <end position="126"/>
    </location>
</feature>
<organism evidence="3 4">
    <name type="scientific">Lates japonicus</name>
    <name type="common">Japanese lates</name>
    <dbReference type="NCBI Taxonomy" id="270547"/>
    <lineage>
        <taxon>Eukaryota</taxon>
        <taxon>Metazoa</taxon>
        <taxon>Chordata</taxon>
        <taxon>Craniata</taxon>
        <taxon>Vertebrata</taxon>
        <taxon>Euteleostomi</taxon>
        <taxon>Actinopterygii</taxon>
        <taxon>Neopterygii</taxon>
        <taxon>Teleostei</taxon>
        <taxon>Neoteleostei</taxon>
        <taxon>Acanthomorphata</taxon>
        <taxon>Carangaria</taxon>
        <taxon>Carangaria incertae sedis</taxon>
        <taxon>Centropomidae</taxon>
        <taxon>Lates</taxon>
    </lineage>
</organism>
<evidence type="ECO:0000313" key="4">
    <source>
        <dbReference type="Proteomes" id="UP001279410"/>
    </source>
</evidence>
<comment type="caution">
    <text evidence="3">The sequence shown here is derived from an EMBL/GenBank/DDBJ whole genome shotgun (WGS) entry which is preliminary data.</text>
</comment>
<accession>A0AAD3MDN7</accession>